<dbReference type="EMBL" id="VUJU01017715">
    <property type="protein sequence ID" value="KAF0682189.1"/>
    <property type="molecule type" value="Genomic_DNA"/>
</dbReference>
<reference evidence="1 2" key="1">
    <citation type="submission" date="2019-08" db="EMBL/GenBank/DDBJ databases">
        <title>Whole genome of Aphis craccivora.</title>
        <authorList>
            <person name="Voronova N.V."/>
            <person name="Shulinski R.S."/>
            <person name="Bandarenka Y.V."/>
            <person name="Zhorov D.G."/>
            <person name="Warner D."/>
        </authorList>
    </citation>
    <scope>NUCLEOTIDE SEQUENCE [LARGE SCALE GENOMIC DNA]</scope>
    <source>
        <strain evidence="1">180601</strain>
        <tissue evidence="1">Whole Body</tissue>
    </source>
</reference>
<evidence type="ECO:0000313" key="1">
    <source>
        <dbReference type="EMBL" id="KAF0682189.1"/>
    </source>
</evidence>
<organism evidence="1 2">
    <name type="scientific">Aphis craccivora</name>
    <name type="common">Cowpea aphid</name>
    <dbReference type="NCBI Taxonomy" id="307492"/>
    <lineage>
        <taxon>Eukaryota</taxon>
        <taxon>Metazoa</taxon>
        <taxon>Ecdysozoa</taxon>
        <taxon>Arthropoda</taxon>
        <taxon>Hexapoda</taxon>
        <taxon>Insecta</taxon>
        <taxon>Pterygota</taxon>
        <taxon>Neoptera</taxon>
        <taxon>Paraneoptera</taxon>
        <taxon>Hemiptera</taxon>
        <taxon>Sternorrhyncha</taxon>
        <taxon>Aphidomorpha</taxon>
        <taxon>Aphidoidea</taxon>
        <taxon>Aphididae</taxon>
        <taxon>Aphidini</taxon>
        <taxon>Aphis</taxon>
        <taxon>Aphis</taxon>
    </lineage>
</organism>
<name>A0A6G0VGR1_APHCR</name>
<dbReference type="AlphaFoldDB" id="A0A6G0VGR1"/>
<proteinExistence type="predicted"/>
<protein>
    <submittedName>
        <fullName evidence="1">Uncharacterized protein</fullName>
    </submittedName>
</protein>
<comment type="caution">
    <text evidence="1">The sequence shown here is derived from an EMBL/GenBank/DDBJ whole genome shotgun (WGS) entry which is preliminary data.</text>
</comment>
<keyword evidence="2" id="KW-1185">Reference proteome</keyword>
<dbReference type="Proteomes" id="UP000478052">
    <property type="component" value="Unassembled WGS sequence"/>
</dbReference>
<gene>
    <name evidence="1" type="ORF">FWK35_00038672</name>
</gene>
<evidence type="ECO:0000313" key="2">
    <source>
        <dbReference type="Proteomes" id="UP000478052"/>
    </source>
</evidence>
<accession>A0A6G0VGR1</accession>
<sequence>MTAPFNMLSIKSPPIIKFMTKGPFPLLRNGSGPESVRVQKKFYPIRFKYEYSYLSGPGTERASGPAPG</sequence>